<keyword evidence="1" id="KW-0863">Zinc-finger</keyword>
<dbReference type="InterPro" id="IPR001878">
    <property type="entry name" value="Znf_CCHC"/>
</dbReference>
<keyword evidence="5" id="KW-1185">Reference proteome</keyword>
<dbReference type="Proteomes" id="UP001318860">
    <property type="component" value="Unassembled WGS sequence"/>
</dbReference>
<dbReference type="InterPro" id="IPR036875">
    <property type="entry name" value="Znf_CCHC_sf"/>
</dbReference>
<dbReference type="InterPro" id="IPR041670">
    <property type="entry name" value="Znf-CCHC_6"/>
</dbReference>
<evidence type="ECO:0000259" key="3">
    <source>
        <dbReference type="PROSITE" id="PS50158"/>
    </source>
</evidence>
<protein>
    <recommendedName>
        <fullName evidence="3">CCHC-type domain-containing protein</fullName>
    </recommendedName>
</protein>
<dbReference type="EMBL" id="JABTTQ020001904">
    <property type="protein sequence ID" value="KAK6127151.1"/>
    <property type="molecule type" value="Genomic_DNA"/>
</dbReference>
<evidence type="ECO:0000313" key="4">
    <source>
        <dbReference type="EMBL" id="KAK6127151.1"/>
    </source>
</evidence>
<proteinExistence type="predicted"/>
<organism evidence="4 5">
    <name type="scientific">Rehmannia glutinosa</name>
    <name type="common">Chinese foxglove</name>
    <dbReference type="NCBI Taxonomy" id="99300"/>
    <lineage>
        <taxon>Eukaryota</taxon>
        <taxon>Viridiplantae</taxon>
        <taxon>Streptophyta</taxon>
        <taxon>Embryophyta</taxon>
        <taxon>Tracheophyta</taxon>
        <taxon>Spermatophyta</taxon>
        <taxon>Magnoliopsida</taxon>
        <taxon>eudicotyledons</taxon>
        <taxon>Gunneridae</taxon>
        <taxon>Pentapetalae</taxon>
        <taxon>asterids</taxon>
        <taxon>lamiids</taxon>
        <taxon>Lamiales</taxon>
        <taxon>Orobanchaceae</taxon>
        <taxon>Rehmannieae</taxon>
        <taxon>Rehmannia</taxon>
    </lineage>
</organism>
<dbReference type="Pfam" id="PF15288">
    <property type="entry name" value="zf-CCHC_6"/>
    <property type="match status" value="1"/>
</dbReference>
<sequence length="174" mass="18880">MGVNGPDLWPKCDLPEPLLPKYENRPGRPKKLRRRQPDEPPVGTSSTKLPKHQKFVKCRKCGAIGHNSRTCKSPNQTESATSNAPVNLQVPDEVPLHDSQPCNVPSQCSAKTSKLHVKRKKGSTSGGVNVSGHTNRVSSITVGQTSNVNTPFIVRGGVNYITMTNLRSAIGNHL</sequence>
<comment type="caution">
    <text evidence="4">The sequence shown here is derived from an EMBL/GenBank/DDBJ whole genome shotgun (WGS) entry which is preliminary data.</text>
</comment>
<accession>A0ABR0UZC3</accession>
<feature type="domain" description="CCHC-type" evidence="3">
    <location>
        <begin position="57"/>
        <end position="73"/>
    </location>
</feature>
<keyword evidence="1" id="KW-0479">Metal-binding</keyword>
<evidence type="ECO:0000256" key="1">
    <source>
        <dbReference type="PROSITE-ProRule" id="PRU00047"/>
    </source>
</evidence>
<dbReference type="SUPFAM" id="SSF57756">
    <property type="entry name" value="Retrovirus zinc finger-like domains"/>
    <property type="match status" value="1"/>
</dbReference>
<reference evidence="4 5" key="1">
    <citation type="journal article" date="2021" name="Comput. Struct. Biotechnol. J.">
        <title>De novo genome assembly of the potent medicinal plant Rehmannia glutinosa using nanopore technology.</title>
        <authorList>
            <person name="Ma L."/>
            <person name="Dong C."/>
            <person name="Song C."/>
            <person name="Wang X."/>
            <person name="Zheng X."/>
            <person name="Niu Y."/>
            <person name="Chen S."/>
            <person name="Feng W."/>
        </authorList>
    </citation>
    <scope>NUCLEOTIDE SEQUENCE [LARGE SCALE GENOMIC DNA]</scope>
    <source>
        <strain evidence="4">DH-2019</strain>
    </source>
</reference>
<feature type="region of interest" description="Disordered" evidence="2">
    <location>
        <begin position="1"/>
        <end position="51"/>
    </location>
</feature>
<gene>
    <name evidence="4" type="ORF">DH2020_039116</name>
</gene>
<keyword evidence="1" id="KW-0862">Zinc</keyword>
<evidence type="ECO:0000313" key="5">
    <source>
        <dbReference type="Proteomes" id="UP001318860"/>
    </source>
</evidence>
<dbReference type="PROSITE" id="PS50158">
    <property type="entry name" value="ZF_CCHC"/>
    <property type="match status" value="1"/>
</dbReference>
<evidence type="ECO:0000256" key="2">
    <source>
        <dbReference type="SAM" id="MobiDB-lite"/>
    </source>
</evidence>
<name>A0ABR0UZC3_REHGL</name>